<protein>
    <submittedName>
        <fullName evidence="1">Uncharacterized protein</fullName>
    </submittedName>
</protein>
<dbReference type="VEuPathDB" id="FungiDB:BO71DRAFT_127181"/>
<accession>A0A319CUE7</accession>
<reference evidence="1 2" key="1">
    <citation type="submission" date="2018-02" db="EMBL/GenBank/DDBJ databases">
        <title>The genomes of Aspergillus section Nigri reveals drivers in fungal speciation.</title>
        <authorList>
            <consortium name="DOE Joint Genome Institute"/>
            <person name="Vesth T.C."/>
            <person name="Nybo J."/>
            <person name="Theobald S."/>
            <person name="Brandl J."/>
            <person name="Frisvad J.C."/>
            <person name="Nielsen K.F."/>
            <person name="Lyhne E.K."/>
            <person name="Kogle M.E."/>
            <person name="Kuo A."/>
            <person name="Riley R."/>
            <person name="Clum A."/>
            <person name="Nolan M."/>
            <person name="Lipzen A."/>
            <person name="Salamov A."/>
            <person name="Henrissat B."/>
            <person name="Wiebenga A."/>
            <person name="De vries R.P."/>
            <person name="Grigoriev I.V."/>
            <person name="Mortensen U.H."/>
            <person name="Andersen M.R."/>
            <person name="Baker S.E."/>
        </authorList>
    </citation>
    <scope>NUCLEOTIDE SEQUENCE [LARGE SCALE GENOMIC DNA]</scope>
    <source>
        <strain evidence="1 2">CBS 707.79</strain>
    </source>
</reference>
<gene>
    <name evidence="1" type="ORF">BO71DRAFT_127181</name>
</gene>
<dbReference type="AlphaFoldDB" id="A0A319CUE7"/>
<name>A0A319CUE7_9EURO</name>
<evidence type="ECO:0000313" key="1">
    <source>
        <dbReference type="EMBL" id="PYH88774.1"/>
    </source>
</evidence>
<dbReference type="Proteomes" id="UP000247810">
    <property type="component" value="Unassembled WGS sequence"/>
</dbReference>
<evidence type="ECO:0000313" key="2">
    <source>
        <dbReference type="Proteomes" id="UP000247810"/>
    </source>
</evidence>
<organism evidence="1 2">
    <name type="scientific">Aspergillus ellipticus CBS 707.79</name>
    <dbReference type="NCBI Taxonomy" id="1448320"/>
    <lineage>
        <taxon>Eukaryota</taxon>
        <taxon>Fungi</taxon>
        <taxon>Dikarya</taxon>
        <taxon>Ascomycota</taxon>
        <taxon>Pezizomycotina</taxon>
        <taxon>Eurotiomycetes</taxon>
        <taxon>Eurotiomycetidae</taxon>
        <taxon>Eurotiales</taxon>
        <taxon>Aspergillaceae</taxon>
        <taxon>Aspergillus</taxon>
        <taxon>Aspergillus subgen. Circumdati</taxon>
    </lineage>
</organism>
<keyword evidence="2" id="KW-1185">Reference proteome</keyword>
<sequence length="153" mass="16252">MLVDSAVGGMWTMARRTSGCHFLRHQSASCRLCNSVTCPQRLRPPGAAPGTQAADHGQTIAPFGTRHSCHLQTPSTLSISIGPLTHGYQSCSLMVDAPQSIPDRSQQMQLAPPSPMIRGPHPQAPLTALTGSARRVSTRLSSQGCEAARVVWG</sequence>
<dbReference type="EMBL" id="KZ826067">
    <property type="protein sequence ID" value="PYH88774.1"/>
    <property type="molecule type" value="Genomic_DNA"/>
</dbReference>
<proteinExistence type="predicted"/>